<name>A0A4Y2AJ75_ARAVE</name>
<dbReference type="Proteomes" id="UP000499080">
    <property type="component" value="Unassembled WGS sequence"/>
</dbReference>
<evidence type="ECO:0000313" key="1">
    <source>
        <dbReference type="EMBL" id="GBL78994.1"/>
    </source>
</evidence>
<protein>
    <submittedName>
        <fullName evidence="1">Uncharacterized protein</fullName>
    </submittedName>
</protein>
<proteinExistence type="predicted"/>
<dbReference type="EMBL" id="BGPR01232044">
    <property type="protein sequence ID" value="GBL78994.1"/>
    <property type="molecule type" value="Genomic_DNA"/>
</dbReference>
<reference evidence="1 2" key="1">
    <citation type="journal article" date="2019" name="Sci. Rep.">
        <title>Orb-weaving spider Araneus ventricosus genome elucidates the spidroin gene catalogue.</title>
        <authorList>
            <person name="Kono N."/>
            <person name="Nakamura H."/>
            <person name="Ohtoshi R."/>
            <person name="Moran D.A.P."/>
            <person name="Shinohara A."/>
            <person name="Yoshida Y."/>
            <person name="Fujiwara M."/>
            <person name="Mori M."/>
            <person name="Tomita M."/>
            <person name="Arakawa K."/>
        </authorList>
    </citation>
    <scope>NUCLEOTIDE SEQUENCE [LARGE SCALE GENOMIC DNA]</scope>
</reference>
<evidence type="ECO:0000313" key="2">
    <source>
        <dbReference type="Proteomes" id="UP000499080"/>
    </source>
</evidence>
<dbReference type="AlphaFoldDB" id="A0A4Y2AJ75"/>
<accession>A0A4Y2AJ75</accession>
<keyword evidence="2" id="KW-1185">Reference proteome</keyword>
<sequence length="111" mass="12753">MLPLLVSHCVYTPGITHSHVPLRTLPTLLFNQHRHHCLISFGVLPVSMKQLDSLYHTYTFQLTFRLSCQNLHHIYHYDTTLTLRTMHTSTNGKGTYPMASVLEVVAETLYT</sequence>
<organism evidence="1 2">
    <name type="scientific">Araneus ventricosus</name>
    <name type="common">Orbweaver spider</name>
    <name type="synonym">Epeira ventricosa</name>
    <dbReference type="NCBI Taxonomy" id="182803"/>
    <lineage>
        <taxon>Eukaryota</taxon>
        <taxon>Metazoa</taxon>
        <taxon>Ecdysozoa</taxon>
        <taxon>Arthropoda</taxon>
        <taxon>Chelicerata</taxon>
        <taxon>Arachnida</taxon>
        <taxon>Araneae</taxon>
        <taxon>Araneomorphae</taxon>
        <taxon>Entelegynae</taxon>
        <taxon>Araneoidea</taxon>
        <taxon>Araneidae</taxon>
        <taxon>Araneus</taxon>
    </lineage>
</organism>
<comment type="caution">
    <text evidence="1">The sequence shown here is derived from an EMBL/GenBank/DDBJ whole genome shotgun (WGS) entry which is preliminary data.</text>
</comment>
<gene>
    <name evidence="1" type="ORF">AVEN_185196_1</name>
</gene>